<dbReference type="Gene3D" id="3.10.450.50">
    <property type="match status" value="1"/>
</dbReference>
<proteinExistence type="predicted"/>
<dbReference type="OrthoDB" id="1119084at2"/>
<reference evidence="1 2" key="1">
    <citation type="submission" date="2018-11" db="EMBL/GenBank/DDBJ databases">
        <title>Draft genome sequence of Ferruginibacter sp. BO-59.</title>
        <authorList>
            <person name="Im W.T."/>
        </authorList>
    </citation>
    <scope>NUCLEOTIDE SEQUENCE [LARGE SCALE GENOMIC DNA]</scope>
    <source>
        <strain evidence="1 2">BO-59</strain>
    </source>
</reference>
<protein>
    <recommendedName>
        <fullName evidence="3">DUF4440 domain-containing protein</fullName>
    </recommendedName>
</protein>
<name>A0A3M9N7A0_9BACT</name>
<sequence>MKILFAIFCLVFVSCNENNIEKNKRELINADIAMSNLAMKGGFNHSIFLNADTNIVKFQENRLPLIGKNKLAVILEKNGDIKTLSWKPVGADVAASGDLGYTWGNWKYLAPDTAYYGNYFTAWKKQKDGRWKVALDGGNSSPKPE</sequence>
<evidence type="ECO:0000313" key="1">
    <source>
        <dbReference type="EMBL" id="RNI33682.1"/>
    </source>
</evidence>
<comment type="caution">
    <text evidence="1">The sequence shown here is derived from an EMBL/GenBank/DDBJ whole genome shotgun (WGS) entry which is preliminary data.</text>
</comment>
<accession>A0A3M9N7A0</accession>
<dbReference type="PROSITE" id="PS51257">
    <property type="entry name" value="PROKAR_LIPOPROTEIN"/>
    <property type="match status" value="1"/>
</dbReference>
<evidence type="ECO:0000313" key="2">
    <source>
        <dbReference type="Proteomes" id="UP000267223"/>
    </source>
</evidence>
<dbReference type="EMBL" id="RJJR01000017">
    <property type="protein sequence ID" value="RNI33682.1"/>
    <property type="molecule type" value="Genomic_DNA"/>
</dbReference>
<gene>
    <name evidence="1" type="ORF">EFY79_18170</name>
</gene>
<keyword evidence="2" id="KW-1185">Reference proteome</keyword>
<organism evidence="1 2">
    <name type="scientific">Hanamia caeni</name>
    <dbReference type="NCBI Taxonomy" id="2294116"/>
    <lineage>
        <taxon>Bacteria</taxon>
        <taxon>Pseudomonadati</taxon>
        <taxon>Bacteroidota</taxon>
        <taxon>Chitinophagia</taxon>
        <taxon>Chitinophagales</taxon>
        <taxon>Chitinophagaceae</taxon>
        <taxon>Hanamia</taxon>
    </lineage>
</organism>
<dbReference type="SUPFAM" id="SSF54427">
    <property type="entry name" value="NTF2-like"/>
    <property type="match status" value="1"/>
</dbReference>
<dbReference type="Proteomes" id="UP000267223">
    <property type="component" value="Unassembled WGS sequence"/>
</dbReference>
<evidence type="ECO:0008006" key="3">
    <source>
        <dbReference type="Google" id="ProtNLM"/>
    </source>
</evidence>
<dbReference type="AlphaFoldDB" id="A0A3M9N7A0"/>
<dbReference type="RefSeq" id="WP_123122168.1">
    <property type="nucleotide sequence ID" value="NZ_RJJR01000017.1"/>
</dbReference>
<dbReference type="InterPro" id="IPR032710">
    <property type="entry name" value="NTF2-like_dom_sf"/>
</dbReference>